<dbReference type="EMBL" id="NPEI01000004">
    <property type="protein sequence ID" value="PKA16418.1"/>
    <property type="molecule type" value="Genomic_DNA"/>
</dbReference>
<name>A0ABX4PN20_9LEPT</name>
<organism evidence="1 2">
    <name type="scientific">Leptospira haakeii</name>
    <dbReference type="NCBI Taxonomy" id="2023198"/>
    <lineage>
        <taxon>Bacteria</taxon>
        <taxon>Pseudomonadati</taxon>
        <taxon>Spirochaetota</taxon>
        <taxon>Spirochaetia</taxon>
        <taxon>Leptospirales</taxon>
        <taxon>Leptospiraceae</taxon>
        <taxon>Leptospira</taxon>
    </lineage>
</organism>
<dbReference type="Proteomes" id="UP000231857">
    <property type="component" value="Unassembled WGS sequence"/>
</dbReference>
<keyword evidence="2" id="KW-1185">Reference proteome</keyword>
<reference evidence="1 2" key="1">
    <citation type="submission" date="2017-07" db="EMBL/GenBank/DDBJ databases">
        <title>Leptospira spp. isolated from tropical soils.</title>
        <authorList>
            <person name="Thibeaux R."/>
            <person name="Iraola G."/>
            <person name="Ferres I."/>
            <person name="Bierque E."/>
            <person name="Girault D."/>
            <person name="Soupe-Gilbert M.-E."/>
            <person name="Picardeau M."/>
            <person name="Goarant C."/>
        </authorList>
    </citation>
    <scope>NUCLEOTIDE SEQUENCE [LARGE SCALE GENOMIC DNA]</scope>
    <source>
        <strain evidence="1 2">ATI7-C-A2</strain>
    </source>
</reference>
<gene>
    <name evidence="1" type="ORF">CH363_09905</name>
</gene>
<sequence>MRKALFILSFCFPFGISPQVHQDFGSPNSAGLNSPKTYLIRYENCPEITKEILSCVKGLKTVQYTLDLADKVVKLELELDKPLLLSYGIKENGIDKDILESYVNTYYMIHGRPTIYSKINKIALYKNLAENYAIIYTLNGKLVFKAYRSKDTYLKENKELIVKAISGAPVCDPPSDFNNKAHSCGQWHFESFK</sequence>
<proteinExistence type="predicted"/>
<dbReference type="RefSeq" id="WP_100725381.1">
    <property type="nucleotide sequence ID" value="NZ_NPEG01000027.1"/>
</dbReference>
<evidence type="ECO:0000313" key="2">
    <source>
        <dbReference type="Proteomes" id="UP000231857"/>
    </source>
</evidence>
<evidence type="ECO:0000313" key="1">
    <source>
        <dbReference type="EMBL" id="PKA16418.1"/>
    </source>
</evidence>
<comment type="caution">
    <text evidence="1">The sequence shown here is derived from an EMBL/GenBank/DDBJ whole genome shotgun (WGS) entry which is preliminary data.</text>
</comment>
<accession>A0ABX4PN20</accession>
<protein>
    <submittedName>
        <fullName evidence="1">Uncharacterized protein</fullName>
    </submittedName>
</protein>